<comment type="caution">
    <text evidence="3">The sequence shown here is derived from an EMBL/GenBank/DDBJ whole genome shotgun (WGS) entry which is preliminary data.</text>
</comment>
<evidence type="ECO:0000256" key="1">
    <source>
        <dbReference type="SAM" id="MobiDB-lite"/>
    </source>
</evidence>
<feature type="domain" description="C2H2-type" evidence="2">
    <location>
        <begin position="151"/>
        <end position="173"/>
    </location>
</feature>
<feature type="region of interest" description="Disordered" evidence="1">
    <location>
        <begin position="88"/>
        <end position="129"/>
    </location>
</feature>
<dbReference type="OrthoDB" id="5815793at2759"/>
<evidence type="ECO:0000313" key="3">
    <source>
        <dbReference type="EMBL" id="CAF0774518.1"/>
    </source>
</evidence>
<gene>
    <name evidence="3" type="ORF">OXX778_LOCUS5130</name>
</gene>
<keyword evidence="4" id="KW-1185">Reference proteome</keyword>
<evidence type="ECO:0000313" key="4">
    <source>
        <dbReference type="Proteomes" id="UP000663879"/>
    </source>
</evidence>
<dbReference type="Proteomes" id="UP000663879">
    <property type="component" value="Unassembled WGS sequence"/>
</dbReference>
<name>A0A813QXH8_9BILA</name>
<organism evidence="3 4">
    <name type="scientific">Brachionus calyciflorus</name>
    <dbReference type="NCBI Taxonomy" id="104777"/>
    <lineage>
        <taxon>Eukaryota</taxon>
        <taxon>Metazoa</taxon>
        <taxon>Spiralia</taxon>
        <taxon>Gnathifera</taxon>
        <taxon>Rotifera</taxon>
        <taxon>Eurotatoria</taxon>
        <taxon>Monogononta</taxon>
        <taxon>Pseudotrocha</taxon>
        <taxon>Ploima</taxon>
        <taxon>Brachionidae</taxon>
        <taxon>Brachionus</taxon>
    </lineage>
</organism>
<protein>
    <recommendedName>
        <fullName evidence="2">C2H2-type domain-containing protein</fullName>
    </recommendedName>
</protein>
<evidence type="ECO:0000259" key="2">
    <source>
        <dbReference type="PROSITE" id="PS00028"/>
    </source>
</evidence>
<accession>A0A813QXH8</accession>
<dbReference type="InterPro" id="IPR013087">
    <property type="entry name" value="Znf_C2H2_type"/>
</dbReference>
<reference evidence="3" key="1">
    <citation type="submission" date="2021-02" db="EMBL/GenBank/DDBJ databases">
        <authorList>
            <person name="Nowell W R."/>
        </authorList>
    </citation>
    <scope>NUCLEOTIDE SEQUENCE</scope>
    <source>
        <strain evidence="3">Ploen Becks lab</strain>
    </source>
</reference>
<dbReference type="SMART" id="SM00355">
    <property type="entry name" value="ZnF_C2H2"/>
    <property type="match status" value="3"/>
</dbReference>
<dbReference type="EMBL" id="CAJNOC010000543">
    <property type="protein sequence ID" value="CAF0774518.1"/>
    <property type="molecule type" value="Genomic_DNA"/>
</dbReference>
<dbReference type="PROSITE" id="PS00028">
    <property type="entry name" value="ZINC_FINGER_C2H2_1"/>
    <property type="match status" value="1"/>
</dbReference>
<dbReference type="AlphaFoldDB" id="A0A813QXH8"/>
<proteinExistence type="predicted"/>
<feature type="region of interest" description="Disordered" evidence="1">
    <location>
        <begin position="348"/>
        <end position="370"/>
    </location>
</feature>
<feature type="compositionally biased region" description="Polar residues" evidence="1">
    <location>
        <begin position="348"/>
        <end position="364"/>
    </location>
</feature>
<sequence>MSTEHENFSRHLSHPGSSSMLNFDDIYQIFNAFKYYVPNTHIEPKNDIINLFFYQYQLQLHQQMLLNSSFKESEAKKDILNTTNLQSLEKIQPQSDHTSRKKSKEEINQKRPVVSPNSSNEVNAPQKMVRGQEEWVNNSRNNNFISQILKCLECSASFDTLDDLSLHMLKSNHFSKFHPNQPLINPSRSTSPCQKKSFPYPNIKHKNSTFLVSKFTNENLTNQKSTNRQPVPGNCKKLTCKICKKNFQELDSSGSPLIELIQHLKNYHSINHICTNCGEFFENEKYLNEHLIAENYHLNNCKKVKNEQNSDLKTFSSSSTNSNSSSSNHPLLALQMFVNGSSELTTLVSPKSQKTTPCQKSPVQNLDEKSKLPAKKRPYFLEENKLSESSSHTKKMKIENVPNENYETKSQIEKNTNTQNNYQPLHLLQNMRLNLDEYFSR</sequence>